<keyword evidence="1" id="KW-0472">Membrane</keyword>
<proteinExistence type="predicted"/>
<dbReference type="Proteomes" id="UP000053144">
    <property type="component" value="Chromosome 2"/>
</dbReference>
<evidence type="ECO:0000313" key="3">
    <source>
        <dbReference type="Proteomes" id="UP000053144"/>
    </source>
</evidence>
<keyword evidence="1" id="KW-0812">Transmembrane</keyword>
<protein>
    <submittedName>
        <fullName evidence="2">Uncharacterized protein</fullName>
    </submittedName>
</protein>
<keyword evidence="1" id="KW-1133">Transmembrane helix</keyword>
<sequence length="51" mass="5526">MPDRNRTCGYAHFIIFLLAFALRGIAFPVFLVSLGSVVAPSPFASSLVRKA</sequence>
<name>A0A0L9TXK6_PHAAN</name>
<feature type="transmembrane region" description="Helical" evidence="1">
    <location>
        <begin position="12"/>
        <end position="39"/>
    </location>
</feature>
<dbReference type="EMBL" id="CM003372">
    <property type="protein sequence ID" value="KOM35280.1"/>
    <property type="molecule type" value="Genomic_DNA"/>
</dbReference>
<evidence type="ECO:0000313" key="2">
    <source>
        <dbReference type="EMBL" id="KOM35280.1"/>
    </source>
</evidence>
<accession>A0A0L9TXK6</accession>
<dbReference type="AlphaFoldDB" id="A0A0L9TXK6"/>
<evidence type="ECO:0000256" key="1">
    <source>
        <dbReference type="SAM" id="Phobius"/>
    </source>
</evidence>
<organism evidence="2 3">
    <name type="scientific">Phaseolus angularis</name>
    <name type="common">Azuki bean</name>
    <name type="synonym">Vigna angularis</name>
    <dbReference type="NCBI Taxonomy" id="3914"/>
    <lineage>
        <taxon>Eukaryota</taxon>
        <taxon>Viridiplantae</taxon>
        <taxon>Streptophyta</taxon>
        <taxon>Embryophyta</taxon>
        <taxon>Tracheophyta</taxon>
        <taxon>Spermatophyta</taxon>
        <taxon>Magnoliopsida</taxon>
        <taxon>eudicotyledons</taxon>
        <taxon>Gunneridae</taxon>
        <taxon>Pentapetalae</taxon>
        <taxon>rosids</taxon>
        <taxon>fabids</taxon>
        <taxon>Fabales</taxon>
        <taxon>Fabaceae</taxon>
        <taxon>Papilionoideae</taxon>
        <taxon>50 kb inversion clade</taxon>
        <taxon>NPAAA clade</taxon>
        <taxon>indigoferoid/millettioid clade</taxon>
        <taxon>Phaseoleae</taxon>
        <taxon>Vigna</taxon>
    </lineage>
</organism>
<gene>
    <name evidence="2" type="ORF">LR48_Vigan02g143000</name>
</gene>
<dbReference type="Gramene" id="KOM35280">
    <property type="protein sequence ID" value="KOM35280"/>
    <property type="gene ID" value="LR48_Vigan02g143000"/>
</dbReference>
<reference evidence="3" key="1">
    <citation type="journal article" date="2015" name="Proc. Natl. Acad. Sci. U.S.A.">
        <title>Genome sequencing of adzuki bean (Vigna angularis) provides insight into high starch and low fat accumulation and domestication.</title>
        <authorList>
            <person name="Yang K."/>
            <person name="Tian Z."/>
            <person name="Chen C."/>
            <person name="Luo L."/>
            <person name="Zhao B."/>
            <person name="Wang Z."/>
            <person name="Yu L."/>
            <person name="Li Y."/>
            <person name="Sun Y."/>
            <person name="Li W."/>
            <person name="Chen Y."/>
            <person name="Li Y."/>
            <person name="Zhang Y."/>
            <person name="Ai D."/>
            <person name="Zhao J."/>
            <person name="Shang C."/>
            <person name="Ma Y."/>
            <person name="Wu B."/>
            <person name="Wang M."/>
            <person name="Gao L."/>
            <person name="Sun D."/>
            <person name="Zhang P."/>
            <person name="Guo F."/>
            <person name="Wang W."/>
            <person name="Li Y."/>
            <person name="Wang J."/>
            <person name="Varshney R.K."/>
            <person name="Wang J."/>
            <person name="Ling H.Q."/>
            <person name="Wan P."/>
        </authorList>
    </citation>
    <scope>NUCLEOTIDE SEQUENCE</scope>
    <source>
        <strain evidence="3">cv. Jingnong 6</strain>
    </source>
</reference>